<dbReference type="EMBL" id="JAWLOF010000005">
    <property type="protein sequence ID" value="MDV7022904.1"/>
    <property type="molecule type" value="Genomic_DNA"/>
</dbReference>
<dbReference type="InterPro" id="IPR050109">
    <property type="entry name" value="HTH-type_TetR-like_transc_reg"/>
</dbReference>
<evidence type="ECO:0000313" key="7">
    <source>
        <dbReference type="Proteomes" id="UP001187066"/>
    </source>
</evidence>
<dbReference type="PRINTS" id="PR00455">
    <property type="entry name" value="HTHTETR"/>
</dbReference>
<reference evidence="4 7" key="2">
    <citation type="submission" date="2023-10" db="EMBL/GenBank/DDBJ databases">
        <authorList>
            <person name="Dale J."/>
        </authorList>
    </citation>
    <scope>NUCLEOTIDE SEQUENCE [LARGE SCALE GENOMIC DNA]</scope>
    <source>
        <strain evidence="4 7">2023EL-00970</strain>
    </source>
</reference>
<comment type="caution">
    <text evidence="5">The sequence shown here is derived from an EMBL/GenBank/DDBJ whole genome shotgun (WGS) entry which is preliminary data.</text>
</comment>
<keyword evidence="1 2" id="KW-0238">DNA-binding</keyword>
<protein>
    <submittedName>
        <fullName evidence="5">TetR/AcrR family transcriptional regulator</fullName>
    </submittedName>
</protein>
<dbReference type="PANTHER" id="PTHR30055">
    <property type="entry name" value="HTH-TYPE TRANSCRIPTIONAL REGULATOR RUTR"/>
    <property type="match status" value="1"/>
</dbReference>
<dbReference type="OrthoDB" id="63332at2"/>
<dbReference type="GeneID" id="84664252"/>
<dbReference type="Pfam" id="PF00440">
    <property type="entry name" value="TetR_N"/>
    <property type="match status" value="1"/>
</dbReference>
<sequence>MLVARPRSEDKRMALLDAATEAIASAGIGASTAMIARGAGVAEGTLFRYFATKDVLLNALYLHLKVEFGRSILEQPDRPADSKGLTRYIWDRLIDWGLAHPVAHQAMRQLAISDKITEETEQQVNDSNPELHQMCEKSILPLFLSPPFRRFGDTIFFAMAETTMEFATREPARTEEFKTVGYEAMWRALGRQDV</sequence>
<keyword evidence="7" id="KW-1185">Reference proteome</keyword>
<gene>
    <name evidence="5" type="ORF">EGT71_18225</name>
    <name evidence="4" type="ORF">R4P48_09475</name>
</gene>
<name>A0A3R9F0W4_9ENTR</name>
<dbReference type="PROSITE" id="PS50977">
    <property type="entry name" value="HTH_TETR_2"/>
    <property type="match status" value="1"/>
</dbReference>
<dbReference type="SUPFAM" id="SSF46689">
    <property type="entry name" value="Homeodomain-like"/>
    <property type="match status" value="1"/>
</dbReference>
<proteinExistence type="predicted"/>
<dbReference type="AlphaFoldDB" id="A0A3R9F0W4"/>
<dbReference type="Proteomes" id="UP001187066">
    <property type="component" value="Unassembled WGS sequence"/>
</dbReference>
<dbReference type="InterPro" id="IPR009057">
    <property type="entry name" value="Homeodomain-like_sf"/>
</dbReference>
<dbReference type="Proteomes" id="UP000275331">
    <property type="component" value="Unassembled WGS sequence"/>
</dbReference>
<dbReference type="EMBL" id="RHXB01000013">
    <property type="protein sequence ID" value="RSE23532.1"/>
    <property type="molecule type" value="Genomic_DNA"/>
</dbReference>
<dbReference type="InterPro" id="IPR023772">
    <property type="entry name" value="DNA-bd_HTH_TetR-type_CS"/>
</dbReference>
<dbReference type="Gene3D" id="1.10.357.10">
    <property type="entry name" value="Tetracycline Repressor, domain 2"/>
    <property type="match status" value="1"/>
</dbReference>
<feature type="domain" description="HTH tetR-type" evidence="3">
    <location>
        <begin position="9"/>
        <end position="68"/>
    </location>
</feature>
<dbReference type="RefSeq" id="WP_125294630.1">
    <property type="nucleotide sequence ID" value="NZ_CP100494.1"/>
</dbReference>
<evidence type="ECO:0000256" key="1">
    <source>
        <dbReference type="ARBA" id="ARBA00023125"/>
    </source>
</evidence>
<organism evidence="5 6">
    <name type="scientific">Atlantibacter subterraneus</name>
    <dbReference type="NCBI Taxonomy" id="255519"/>
    <lineage>
        <taxon>Bacteria</taxon>
        <taxon>Pseudomonadati</taxon>
        <taxon>Pseudomonadota</taxon>
        <taxon>Gammaproteobacteria</taxon>
        <taxon>Enterobacterales</taxon>
        <taxon>Enterobacteriaceae</taxon>
        <taxon>Atlantibacter</taxon>
    </lineage>
</organism>
<dbReference type="InterPro" id="IPR001647">
    <property type="entry name" value="HTH_TetR"/>
</dbReference>
<feature type="DNA-binding region" description="H-T-H motif" evidence="2">
    <location>
        <begin position="31"/>
        <end position="50"/>
    </location>
</feature>
<evidence type="ECO:0000259" key="3">
    <source>
        <dbReference type="PROSITE" id="PS50977"/>
    </source>
</evidence>
<dbReference type="PROSITE" id="PS01081">
    <property type="entry name" value="HTH_TETR_1"/>
    <property type="match status" value="1"/>
</dbReference>
<dbReference type="GO" id="GO:0003677">
    <property type="term" value="F:DNA binding"/>
    <property type="evidence" value="ECO:0007669"/>
    <property type="project" value="UniProtKB-UniRule"/>
</dbReference>
<evidence type="ECO:0000313" key="6">
    <source>
        <dbReference type="Proteomes" id="UP000275331"/>
    </source>
</evidence>
<reference evidence="5 6" key="1">
    <citation type="submission" date="2018-10" db="EMBL/GenBank/DDBJ databases">
        <title>Transmission dynamics of multidrug resistant bacteria on intensive care unit surfaces.</title>
        <authorList>
            <person name="D'Souza A.W."/>
            <person name="Potter R.F."/>
            <person name="Wallace M."/>
            <person name="Shupe A."/>
            <person name="Patel S."/>
            <person name="Sun S."/>
            <person name="Gul D."/>
            <person name="Kwon J.H."/>
            <person name="Andleeb S."/>
            <person name="Burnham C.-A.D."/>
            <person name="Dantas G."/>
        </authorList>
    </citation>
    <scope>NUCLEOTIDE SEQUENCE [LARGE SCALE GENOMIC DNA]</scope>
    <source>
        <strain evidence="5 6">AS_373</strain>
    </source>
</reference>
<accession>A0A3R9F0W4</accession>
<evidence type="ECO:0000313" key="5">
    <source>
        <dbReference type="EMBL" id="RSE23532.1"/>
    </source>
</evidence>
<dbReference type="PANTHER" id="PTHR30055:SF222">
    <property type="entry name" value="REGULATORY PROTEIN"/>
    <property type="match status" value="1"/>
</dbReference>
<evidence type="ECO:0000256" key="2">
    <source>
        <dbReference type="PROSITE-ProRule" id="PRU00335"/>
    </source>
</evidence>
<evidence type="ECO:0000313" key="4">
    <source>
        <dbReference type="EMBL" id="MDV7022904.1"/>
    </source>
</evidence>